<keyword evidence="3" id="KW-1185">Reference proteome</keyword>
<dbReference type="InterPro" id="IPR021409">
    <property type="entry name" value="DUF3047"/>
</dbReference>
<dbReference type="OrthoDB" id="9775969at2"/>
<dbReference type="PATRIC" id="fig|1268236.3.peg.3002"/>
<evidence type="ECO:0000313" key="3">
    <source>
        <dbReference type="Proteomes" id="UP000013526"/>
    </source>
</evidence>
<feature type="signal peptide" evidence="1">
    <location>
        <begin position="1"/>
        <end position="21"/>
    </location>
</feature>
<feature type="chain" id="PRO_5004352113" description="DUF3047 domain-containing protein" evidence="1">
    <location>
        <begin position="22"/>
        <end position="215"/>
    </location>
</feature>
<gene>
    <name evidence="2" type="ORF">G113_15303</name>
</gene>
<dbReference type="Proteomes" id="UP000013526">
    <property type="component" value="Unassembled WGS sequence"/>
</dbReference>
<comment type="caution">
    <text evidence="2">The sequence shown here is derived from an EMBL/GenBank/DDBJ whole genome shotgun (WGS) entry which is preliminary data.</text>
</comment>
<dbReference type="Pfam" id="PF11249">
    <property type="entry name" value="DUF3047"/>
    <property type="match status" value="1"/>
</dbReference>
<dbReference type="RefSeq" id="WP_005905685.1">
    <property type="nucleotide sequence ID" value="NZ_AQGQ01000122.1"/>
</dbReference>
<dbReference type="EMBL" id="AQGQ01000122">
    <property type="protein sequence ID" value="EOD54254.1"/>
    <property type="molecule type" value="Genomic_DNA"/>
</dbReference>
<evidence type="ECO:0000313" key="2">
    <source>
        <dbReference type="EMBL" id="EOD54254.1"/>
    </source>
</evidence>
<evidence type="ECO:0008006" key="4">
    <source>
        <dbReference type="Google" id="ProtNLM"/>
    </source>
</evidence>
<accession>R1H708</accession>
<keyword evidence="1" id="KW-0732">Signal</keyword>
<organism evidence="2 3">
    <name type="scientific">Aeromonas molluscorum 848</name>
    <dbReference type="NCBI Taxonomy" id="1268236"/>
    <lineage>
        <taxon>Bacteria</taxon>
        <taxon>Pseudomonadati</taxon>
        <taxon>Pseudomonadota</taxon>
        <taxon>Gammaproteobacteria</taxon>
        <taxon>Aeromonadales</taxon>
        <taxon>Aeromonadaceae</taxon>
        <taxon>Aeromonas</taxon>
    </lineage>
</organism>
<name>R1H708_9GAMM</name>
<reference evidence="2 3" key="1">
    <citation type="journal article" date="2013" name="Genome Announc.">
        <title>Draft Genome Sequence of Aeromonas molluscorum Strain 848TT, Isolated from Bivalve Molluscs.</title>
        <authorList>
            <person name="Spataro N."/>
            <person name="Farfan M."/>
            <person name="Albarral V."/>
            <person name="Sanglas A."/>
            <person name="Loren J.G."/>
            <person name="Fuste M.C."/>
            <person name="Bosch E."/>
        </authorList>
    </citation>
    <scope>NUCLEOTIDE SEQUENCE [LARGE SCALE GENOMIC DNA]</scope>
    <source>
        <strain evidence="2 3">848</strain>
    </source>
</reference>
<protein>
    <recommendedName>
        <fullName evidence="4">DUF3047 domain-containing protein</fullName>
    </recommendedName>
</protein>
<sequence length="215" mass="23489">MPRIFRCFALILGASSATTGAASLIIENGLPSPLIGWSEKSFHGHTRYSEVEDEGGMVLRAEADGSASGKFLERTIDLNKTPIMSWRWKVAALTSGQTDERSKAGDDYPARLYLVVKRGLFGLSSKAINYVWSAHQPVGSHWPNAFTEQAIMLSVESGPAHAGQWISYRRNVRADLARLLGEPIDQIDSIAIMTDSDNGGGRATAWYGDIRFSAK</sequence>
<evidence type="ECO:0000256" key="1">
    <source>
        <dbReference type="SAM" id="SignalP"/>
    </source>
</evidence>
<dbReference type="AlphaFoldDB" id="R1H708"/>
<proteinExistence type="predicted"/>